<keyword evidence="1" id="KW-0812">Transmembrane</keyword>
<accession>A0A2K9PNA4</accession>
<sequence length="576" mass="63655">MINKEHKNLENLVKNKLKDLKLPYSESLWDRIEENLPQNKKKKKTRIIWLLPIGVAASLVLLLILKQEPSQNNDINRITVTPYHEEELCPDDVESNYVLDTENDTEQLDSSSQVNEFKGISNKNNFNANPIVVTQQDQKSKTESNSVIATGKDIAPKESLNPTKIVQGITKESFLEADELIGVSTKDQKLKTESNPVIATVKEIAPKESSNPTKIVQGITKESFLEADKLIGVSTKDQKSKTESNPVIAIVNEIAPKESSNPTKIVQGITKEPFLEADRLIGWATKDQKSKIGSNPVIATGKEIVTEKPLNPIEIAQDINKDPFLEAIEEGAEDNNNNKKKEKNRWTLLPQVAPLAYNSISKGSQINSNFSNKPQSSKSDISYGIKISYKIANNIEIRSGLSTVNVNLYTKELSNSELFKLGNAIAINIESNPDGGIEDPGGGIGLSNLPILQTEGPRSLQQQINYIEIPVELAYKIIDKKIGVSIIGGISTFILNADKNKVFIATELGKSQIGSTNNVNTASFSGNIGLGVDYYITKRVQINIEPIFKYQPNAFENNTSFQPYIFGVYSGIKFKL</sequence>
<dbReference type="KEGG" id="fek:C1H87_07425"/>
<keyword evidence="3" id="KW-1185">Reference proteome</keyword>
<dbReference type="InterPro" id="IPR011250">
    <property type="entry name" value="OMP/PagP_B-barrel"/>
</dbReference>
<evidence type="ECO:0000256" key="1">
    <source>
        <dbReference type="SAM" id="Phobius"/>
    </source>
</evidence>
<organism evidence="2 3">
    <name type="scientific">Flavivirga eckloniae</name>
    <dbReference type="NCBI Taxonomy" id="1803846"/>
    <lineage>
        <taxon>Bacteria</taxon>
        <taxon>Pseudomonadati</taxon>
        <taxon>Bacteroidota</taxon>
        <taxon>Flavobacteriia</taxon>
        <taxon>Flavobacteriales</taxon>
        <taxon>Flavobacteriaceae</taxon>
        <taxon>Flavivirga</taxon>
    </lineage>
</organism>
<name>A0A2K9PNA4_9FLAO</name>
<keyword evidence="1" id="KW-1133">Transmembrane helix</keyword>
<evidence type="ECO:0000313" key="2">
    <source>
        <dbReference type="EMBL" id="AUP78550.1"/>
    </source>
</evidence>
<gene>
    <name evidence="2" type="ORF">C1H87_07425</name>
</gene>
<proteinExistence type="predicted"/>
<dbReference type="EMBL" id="CP025791">
    <property type="protein sequence ID" value="AUP78550.1"/>
    <property type="molecule type" value="Genomic_DNA"/>
</dbReference>
<dbReference type="AlphaFoldDB" id="A0A2K9PNA4"/>
<evidence type="ECO:0000313" key="3">
    <source>
        <dbReference type="Proteomes" id="UP000235826"/>
    </source>
</evidence>
<dbReference type="SUPFAM" id="SSF56925">
    <property type="entry name" value="OMPA-like"/>
    <property type="match status" value="1"/>
</dbReference>
<keyword evidence="1" id="KW-0472">Membrane</keyword>
<dbReference type="Proteomes" id="UP000235826">
    <property type="component" value="Chromosome"/>
</dbReference>
<reference evidence="2 3" key="1">
    <citation type="submission" date="2018-01" db="EMBL/GenBank/DDBJ databases">
        <title>Complete genome sequence of Flavivirga eckloniae ECD14 isolated from seaweed Ecklonia cava.</title>
        <authorList>
            <person name="Lee J.H."/>
            <person name="Baik K.S."/>
            <person name="Seong C.N."/>
        </authorList>
    </citation>
    <scope>NUCLEOTIDE SEQUENCE [LARGE SCALE GENOMIC DNA]</scope>
    <source>
        <strain evidence="2 3">ECD14</strain>
    </source>
</reference>
<protein>
    <submittedName>
        <fullName evidence="2">Uncharacterized protein</fullName>
    </submittedName>
</protein>
<feature type="transmembrane region" description="Helical" evidence="1">
    <location>
        <begin position="47"/>
        <end position="65"/>
    </location>
</feature>